<sequence length="31" mass="3718">MVTYMNASRLQDKSYCDIEGRLQLYIRPCYS</sequence>
<dbReference type="HOGENOM" id="CLU_3399169_0_0_6"/>
<name>A0A077PDP5_XENBV</name>
<keyword evidence="2" id="KW-1185">Reference proteome</keyword>
<reference evidence="1" key="1">
    <citation type="submission" date="2013-07" db="EMBL/GenBank/DDBJ databases">
        <title>Sub-species coevolution in mutualistic symbiosis.</title>
        <authorList>
            <person name="Murfin K."/>
            <person name="Klassen J."/>
            <person name="Lee M."/>
            <person name="Forst S."/>
            <person name="Stock P."/>
            <person name="Goodrich-Blair H."/>
        </authorList>
    </citation>
    <scope>NUCLEOTIDE SEQUENCE [LARGE SCALE GENOMIC DNA]</scope>
    <source>
        <strain evidence="1">Kraussei Quebec</strain>
    </source>
</reference>
<accession>A0A077PDP5</accession>
<protein>
    <submittedName>
        <fullName evidence="1">Uncharacterized protein</fullName>
    </submittedName>
</protein>
<evidence type="ECO:0000313" key="1">
    <source>
        <dbReference type="EMBL" id="CDH18776.1"/>
    </source>
</evidence>
<proteinExistence type="predicted"/>
<comment type="caution">
    <text evidence="1">The sequence shown here is derived from an EMBL/GenBank/DDBJ whole genome shotgun (WGS) entry which is preliminary data.</text>
</comment>
<dbReference type="AlphaFoldDB" id="A0A077PDP5"/>
<organism evidence="1 2">
    <name type="scientific">Xenorhabdus bovienii str. kraussei Quebec</name>
    <dbReference type="NCBI Taxonomy" id="1398203"/>
    <lineage>
        <taxon>Bacteria</taxon>
        <taxon>Pseudomonadati</taxon>
        <taxon>Pseudomonadota</taxon>
        <taxon>Gammaproteobacteria</taxon>
        <taxon>Enterobacterales</taxon>
        <taxon>Morganellaceae</taxon>
        <taxon>Xenorhabdus</taxon>
    </lineage>
</organism>
<gene>
    <name evidence="1" type="ORF">XBKQ1_1540015</name>
</gene>
<evidence type="ECO:0000313" key="2">
    <source>
        <dbReference type="Proteomes" id="UP000028500"/>
    </source>
</evidence>
<dbReference type="Proteomes" id="UP000028500">
    <property type="component" value="Unassembled WGS sequence"/>
</dbReference>
<dbReference type="EMBL" id="CBSY010000062">
    <property type="protein sequence ID" value="CDH18776.1"/>
    <property type="molecule type" value="Genomic_DNA"/>
</dbReference>